<dbReference type="AlphaFoldDB" id="S9ZQP0"/>
<evidence type="ECO:0000313" key="3">
    <source>
        <dbReference type="Proteomes" id="UP000015455"/>
    </source>
</evidence>
<dbReference type="Pfam" id="PF06980">
    <property type="entry name" value="DUF1302"/>
    <property type="match status" value="1"/>
</dbReference>
<proteinExistence type="predicted"/>
<reference evidence="2 3" key="1">
    <citation type="submission" date="2013-06" db="EMBL/GenBank/DDBJ databases">
        <title>Draft genome sequence of Thauera terpenica.</title>
        <authorList>
            <person name="Liu B."/>
            <person name="Frostegard A.H."/>
            <person name="Shapleigh J.P."/>
        </authorList>
    </citation>
    <scope>NUCLEOTIDE SEQUENCE [LARGE SCALE GENOMIC DNA]</scope>
    <source>
        <strain evidence="2 3">58Eu</strain>
    </source>
</reference>
<keyword evidence="3" id="KW-1185">Reference proteome</keyword>
<feature type="signal peptide" evidence="1">
    <location>
        <begin position="1"/>
        <end position="22"/>
    </location>
</feature>
<accession>S9ZQP0</accession>
<evidence type="ECO:0000256" key="1">
    <source>
        <dbReference type="SAM" id="SignalP"/>
    </source>
</evidence>
<name>S9ZQP0_9RHOO</name>
<dbReference type="InterPro" id="IPR010727">
    <property type="entry name" value="DUF1302"/>
</dbReference>
<dbReference type="SUPFAM" id="SSF56935">
    <property type="entry name" value="Porins"/>
    <property type="match status" value="1"/>
</dbReference>
<organism evidence="2 3">
    <name type="scientific">Thauera terpenica 58Eu</name>
    <dbReference type="NCBI Taxonomy" id="1348657"/>
    <lineage>
        <taxon>Bacteria</taxon>
        <taxon>Pseudomonadati</taxon>
        <taxon>Pseudomonadota</taxon>
        <taxon>Betaproteobacteria</taxon>
        <taxon>Rhodocyclales</taxon>
        <taxon>Zoogloeaceae</taxon>
        <taxon>Thauera</taxon>
    </lineage>
</organism>
<gene>
    <name evidence="2" type="ORF">M622_13905</name>
</gene>
<comment type="caution">
    <text evidence="2">The sequence shown here is derived from an EMBL/GenBank/DDBJ whole genome shotgun (WGS) entry which is preliminary data.</text>
</comment>
<dbReference type="RefSeq" id="WP_021249090.1">
    <property type="nucleotide sequence ID" value="NZ_ATJV01000049.1"/>
</dbReference>
<feature type="chain" id="PRO_5004561803" description="Alginate export domain-containing protein" evidence="1">
    <location>
        <begin position="23"/>
        <end position="440"/>
    </location>
</feature>
<protein>
    <recommendedName>
        <fullName evidence="4">Alginate export domain-containing protein</fullName>
    </recommendedName>
</protein>
<dbReference type="eggNOG" id="COG3103">
    <property type="taxonomic scope" value="Bacteria"/>
</dbReference>
<evidence type="ECO:0008006" key="4">
    <source>
        <dbReference type="Google" id="ProtNLM"/>
    </source>
</evidence>
<sequence length="440" mass="49640">MSMIRRAVLALLCTSCALPVFAADDGGEDADLDALFELEPAAEGGSAIKFSGYGELGGAYTYAEDERWSRLRARLELSATGKLGTRSRWKLSARGDADGAFDLEDAYYPSAVRNDRRRDAIVREAWVDVGAGDWEFRFGRQHIIWGEMVGFFFADVVSARDMRDFVLPELETIRIGQWAARAEYFAGDTHFEMVWVPSPSYDDIGKPGSDFYPYPRLVAGTPVSEREPSTRLSNSNWGLRVSKLIAGWDTSAFYYRSNDISPTLGVDPVSSGLELTHERIGQFGATFSKDMGRFVLKGEAVHTHGRSLNTFQGGMLGLQETDMIDYAFGVDIPLKDVWRLNLQYFARWLDDHDRLMGVDREERGMTLQLVREIGSDVELELMAATSLNRSDYMLRPKASWKFAPEWRAVAGVDVFHGPDAGLFGRFDDRDRVYLEVRRWF</sequence>
<dbReference type="Proteomes" id="UP000015455">
    <property type="component" value="Unassembled WGS sequence"/>
</dbReference>
<dbReference type="EMBL" id="ATJV01000049">
    <property type="protein sequence ID" value="EPZ15847.1"/>
    <property type="molecule type" value="Genomic_DNA"/>
</dbReference>
<keyword evidence="1" id="KW-0732">Signal</keyword>
<evidence type="ECO:0000313" key="2">
    <source>
        <dbReference type="EMBL" id="EPZ15847.1"/>
    </source>
</evidence>
<dbReference type="STRING" id="1348657.M622_13905"/>
<dbReference type="PATRIC" id="fig|1348657.5.peg.1663"/>
<dbReference type="OrthoDB" id="9801336at2"/>